<evidence type="ECO:0000259" key="6">
    <source>
        <dbReference type="Pfam" id="PF04893"/>
    </source>
</evidence>
<dbReference type="GO" id="GO:0016020">
    <property type="term" value="C:membrane"/>
    <property type="evidence" value="ECO:0007669"/>
    <property type="project" value="UniProtKB-SubCell"/>
</dbReference>
<name>A0A8J7G408_9BACL</name>
<keyword evidence="4 5" id="KW-0472">Membrane</keyword>
<accession>A0A8J7G408</accession>
<organism evidence="7 8">
    <name type="scientific">Savagea serpentis</name>
    <dbReference type="NCBI Taxonomy" id="2785297"/>
    <lineage>
        <taxon>Bacteria</taxon>
        <taxon>Bacillati</taxon>
        <taxon>Bacillota</taxon>
        <taxon>Bacilli</taxon>
        <taxon>Bacillales</taxon>
        <taxon>Caryophanaceae</taxon>
        <taxon>Savagea</taxon>
    </lineage>
</organism>
<dbReference type="InterPro" id="IPR006977">
    <property type="entry name" value="Yip1_dom"/>
</dbReference>
<feature type="transmembrane region" description="Helical" evidence="5">
    <location>
        <begin position="133"/>
        <end position="156"/>
    </location>
</feature>
<dbReference type="AlphaFoldDB" id="A0A8J7G408"/>
<sequence>MNSLQTIKRSLFLDKEAMAQFSQSENMGKWSIFLIGLLGAIYGGLSIYQNLETVQALESPLLRTVLMPLLLVGVGFITVWLTVFVFSLLLWAAARGFGGAGILRIIRRVTSIALLPAAFAMPAFITFTSGGTLTMLHIGLALVALIWIYLLCVKALEATQQFETKKAYIAVLIMFVFFTSIYYIILPPVA</sequence>
<keyword evidence="8" id="KW-1185">Reference proteome</keyword>
<feature type="transmembrane region" description="Helical" evidence="5">
    <location>
        <begin position="30"/>
        <end position="49"/>
    </location>
</feature>
<protein>
    <submittedName>
        <fullName evidence="7">YIP1 family protein</fullName>
    </submittedName>
</protein>
<feature type="transmembrane region" description="Helical" evidence="5">
    <location>
        <begin position="69"/>
        <end position="93"/>
    </location>
</feature>
<keyword evidence="3 5" id="KW-1133">Transmembrane helix</keyword>
<dbReference type="Pfam" id="PF04893">
    <property type="entry name" value="Yip1"/>
    <property type="match status" value="1"/>
</dbReference>
<dbReference type="Proteomes" id="UP000622653">
    <property type="component" value="Unassembled WGS sequence"/>
</dbReference>
<evidence type="ECO:0000256" key="3">
    <source>
        <dbReference type="ARBA" id="ARBA00022989"/>
    </source>
</evidence>
<feature type="domain" description="Yip1" evidence="6">
    <location>
        <begin position="16"/>
        <end position="180"/>
    </location>
</feature>
<keyword evidence="2 5" id="KW-0812">Transmembrane</keyword>
<feature type="transmembrane region" description="Helical" evidence="5">
    <location>
        <begin position="105"/>
        <end position="127"/>
    </location>
</feature>
<evidence type="ECO:0000256" key="1">
    <source>
        <dbReference type="ARBA" id="ARBA00004141"/>
    </source>
</evidence>
<reference evidence="7" key="1">
    <citation type="submission" date="2020-11" db="EMBL/GenBank/DDBJ databases">
        <title>Multidrug resistant novel bacterium Savagea serpentis sp. nov., isolated from the scats of a vine snake (Ahaetulla nasuta).</title>
        <authorList>
            <person name="Venkata Ramana V."/>
            <person name="Vikas Patil S."/>
            <person name="Yogita Lugani V."/>
        </authorList>
    </citation>
    <scope>NUCLEOTIDE SEQUENCE</scope>
    <source>
        <strain evidence="7">SN6</strain>
    </source>
</reference>
<evidence type="ECO:0000256" key="5">
    <source>
        <dbReference type="SAM" id="Phobius"/>
    </source>
</evidence>
<comment type="subcellular location">
    <subcellularLocation>
        <location evidence="1">Membrane</location>
        <topology evidence="1">Multi-pass membrane protein</topology>
    </subcellularLocation>
</comment>
<gene>
    <name evidence="7" type="ORF">IRY55_10795</name>
</gene>
<feature type="transmembrane region" description="Helical" evidence="5">
    <location>
        <begin position="168"/>
        <end position="185"/>
    </location>
</feature>
<evidence type="ECO:0000256" key="4">
    <source>
        <dbReference type="ARBA" id="ARBA00023136"/>
    </source>
</evidence>
<evidence type="ECO:0000313" key="8">
    <source>
        <dbReference type="Proteomes" id="UP000622653"/>
    </source>
</evidence>
<dbReference type="EMBL" id="JADKPV010000006">
    <property type="protein sequence ID" value="MBF4501850.1"/>
    <property type="molecule type" value="Genomic_DNA"/>
</dbReference>
<proteinExistence type="predicted"/>
<comment type="caution">
    <text evidence="7">The sequence shown here is derived from an EMBL/GenBank/DDBJ whole genome shotgun (WGS) entry which is preliminary data.</text>
</comment>
<evidence type="ECO:0000313" key="7">
    <source>
        <dbReference type="EMBL" id="MBF4501850.1"/>
    </source>
</evidence>
<evidence type="ECO:0000256" key="2">
    <source>
        <dbReference type="ARBA" id="ARBA00022692"/>
    </source>
</evidence>
<dbReference type="RefSeq" id="WP_194563332.1">
    <property type="nucleotide sequence ID" value="NZ_JADKPV010000006.1"/>
</dbReference>